<dbReference type="Gene3D" id="3.50.50.60">
    <property type="entry name" value="FAD/NAD(P)-binding domain"/>
    <property type="match status" value="3"/>
</dbReference>
<evidence type="ECO:0000256" key="3">
    <source>
        <dbReference type="ARBA" id="ARBA00022630"/>
    </source>
</evidence>
<dbReference type="EMBL" id="CAJVRC010000846">
    <property type="protein sequence ID" value="CAG8893411.1"/>
    <property type="molecule type" value="Genomic_DNA"/>
</dbReference>
<evidence type="ECO:0000313" key="9">
    <source>
        <dbReference type="EMBL" id="CAG8893411.1"/>
    </source>
</evidence>
<dbReference type="Pfam" id="PF07992">
    <property type="entry name" value="Pyr_redox_2"/>
    <property type="match status" value="1"/>
</dbReference>
<organism evidence="9 10">
    <name type="scientific">Penicillium egyptiacum</name>
    <dbReference type="NCBI Taxonomy" id="1303716"/>
    <lineage>
        <taxon>Eukaryota</taxon>
        <taxon>Fungi</taxon>
        <taxon>Dikarya</taxon>
        <taxon>Ascomycota</taxon>
        <taxon>Pezizomycotina</taxon>
        <taxon>Eurotiomycetes</taxon>
        <taxon>Eurotiomycetidae</taxon>
        <taxon>Eurotiales</taxon>
        <taxon>Aspergillaceae</taxon>
        <taxon>Penicillium</taxon>
    </lineage>
</organism>
<sequence length="576" mass="65229">MESRKKEIGFQGISLCFSSKFHSIFNLNFKFGHQQPKMTRANTQIETDAIVIGGGFGGCNSLYKLRNLGLSVKLIEAGSAFGGVWHWNRYPGARVDSEMPSYQFNIPAVWKGWNWSQRFPGDQELRRYFQHVDNVLSLSKDAFFNTVVTRVRYDASTKRWVVHTNTGLEATCKHLIAATGSSYKKHYPQFQGLDQYAGKLVHAADYPESLDVKGKRVGIVGNGASGLQIVQDLAKEDCELNVFIRTPCFAIPMGQREISYGESEMMKGYYDGIFDRCYKSVTGFPHNTLFQSALQASPEERKVLFDELWARGGYSFLVSNYYDFLLDEKANSIFYDYWVQQVRARMTDPEKMDMVAPLKQHMLVGTKRPSLEQDYYEMVDRPNVKLVNLKQSPIVEFDATGVVTRDGTGTKHHELDVVICATGYDAVTGSLLDLGITDKDGHSLKEKWSNGVLTHLGLMVPDLPNFFMVYGPQAPTSLANGPPFVEMEADWICNVISKMRKEGLESIEPTPEAAEAWRNHVVAVSEHTLYPKTDSWYMGSNIPGKRREPLIYLGGMQRWWQNCTEALESWQGFKMA</sequence>
<dbReference type="InterPro" id="IPR050775">
    <property type="entry name" value="FAD-binding_Monooxygenases"/>
</dbReference>
<evidence type="ECO:0000256" key="1">
    <source>
        <dbReference type="ARBA" id="ARBA00001974"/>
    </source>
</evidence>
<comment type="cofactor">
    <cofactor evidence="1">
        <name>FAD</name>
        <dbReference type="ChEBI" id="CHEBI:57692"/>
    </cofactor>
</comment>
<keyword evidence="3" id="KW-0285">Flavoprotein</keyword>
<dbReference type="PANTHER" id="PTHR43098">
    <property type="entry name" value="L-ORNITHINE N(5)-MONOOXYGENASE-RELATED"/>
    <property type="match status" value="1"/>
</dbReference>
<keyword evidence="10" id="KW-1185">Reference proteome</keyword>
<evidence type="ECO:0000256" key="7">
    <source>
        <dbReference type="ARBA" id="ARBA00023033"/>
    </source>
</evidence>
<feature type="domain" description="FAD/NAD(P)-binding" evidence="8">
    <location>
        <begin position="48"/>
        <end position="261"/>
    </location>
</feature>
<dbReference type="Proteomes" id="UP001154252">
    <property type="component" value="Unassembled WGS sequence"/>
</dbReference>
<dbReference type="PANTHER" id="PTHR43098:SF3">
    <property type="entry name" value="L-ORNITHINE N(5)-MONOOXYGENASE-RELATED"/>
    <property type="match status" value="1"/>
</dbReference>
<evidence type="ECO:0000256" key="6">
    <source>
        <dbReference type="ARBA" id="ARBA00023002"/>
    </source>
</evidence>
<dbReference type="OrthoDB" id="66881at2759"/>
<dbReference type="PRINTS" id="PR00411">
    <property type="entry name" value="PNDRDTASEI"/>
</dbReference>
<name>A0A9W4P569_9EURO</name>
<evidence type="ECO:0000259" key="8">
    <source>
        <dbReference type="Pfam" id="PF07992"/>
    </source>
</evidence>
<dbReference type="InterPro" id="IPR036188">
    <property type="entry name" value="FAD/NAD-bd_sf"/>
</dbReference>
<dbReference type="GO" id="GO:0004497">
    <property type="term" value="F:monooxygenase activity"/>
    <property type="evidence" value="ECO:0007669"/>
    <property type="project" value="UniProtKB-KW"/>
</dbReference>
<accession>A0A9W4P569</accession>
<keyword evidence="6" id="KW-0560">Oxidoreductase</keyword>
<comment type="similarity">
    <text evidence="2">Belongs to the FAD-binding monooxygenase family.</text>
</comment>
<keyword evidence="4" id="KW-0274">FAD</keyword>
<evidence type="ECO:0000256" key="5">
    <source>
        <dbReference type="ARBA" id="ARBA00022857"/>
    </source>
</evidence>
<protein>
    <recommendedName>
        <fullName evidence="8">FAD/NAD(P)-binding domain-containing protein</fullName>
    </recommendedName>
</protein>
<dbReference type="SUPFAM" id="SSF51905">
    <property type="entry name" value="FAD/NAD(P)-binding domain"/>
    <property type="match status" value="1"/>
</dbReference>
<keyword evidence="7" id="KW-0503">Monooxygenase</keyword>
<evidence type="ECO:0000256" key="4">
    <source>
        <dbReference type="ARBA" id="ARBA00022827"/>
    </source>
</evidence>
<evidence type="ECO:0000313" key="10">
    <source>
        <dbReference type="Proteomes" id="UP001154252"/>
    </source>
</evidence>
<dbReference type="AlphaFoldDB" id="A0A9W4P569"/>
<dbReference type="InterPro" id="IPR023753">
    <property type="entry name" value="FAD/NAD-binding_dom"/>
</dbReference>
<proteinExistence type="inferred from homology"/>
<comment type="caution">
    <text evidence="9">The sequence shown here is derived from an EMBL/GenBank/DDBJ whole genome shotgun (WGS) entry which is preliminary data.</text>
</comment>
<keyword evidence="5" id="KW-0521">NADP</keyword>
<gene>
    <name evidence="9" type="ORF">PEGY_LOCUS3518</name>
</gene>
<reference evidence="9" key="1">
    <citation type="submission" date="2021-07" db="EMBL/GenBank/DDBJ databases">
        <authorList>
            <person name="Branca A.L. A."/>
        </authorList>
    </citation>
    <scope>NUCLEOTIDE SEQUENCE</scope>
</reference>
<evidence type="ECO:0000256" key="2">
    <source>
        <dbReference type="ARBA" id="ARBA00010139"/>
    </source>
</evidence>